<keyword evidence="3" id="KW-0804">Transcription</keyword>
<evidence type="ECO:0000259" key="6">
    <source>
        <dbReference type="PROSITE" id="PS50977"/>
    </source>
</evidence>
<dbReference type="Pfam" id="PF00440">
    <property type="entry name" value="TetR_N"/>
    <property type="match status" value="1"/>
</dbReference>
<organism evidence="7 8">
    <name type="scientific">Actinomadura rubrisoli</name>
    <dbReference type="NCBI Taxonomy" id="2530368"/>
    <lineage>
        <taxon>Bacteria</taxon>
        <taxon>Bacillati</taxon>
        <taxon>Actinomycetota</taxon>
        <taxon>Actinomycetes</taxon>
        <taxon>Streptosporangiales</taxon>
        <taxon>Thermomonosporaceae</taxon>
        <taxon>Actinomadura</taxon>
    </lineage>
</organism>
<dbReference type="OrthoDB" id="4823039at2"/>
<evidence type="ECO:0000313" key="8">
    <source>
        <dbReference type="Proteomes" id="UP000294513"/>
    </source>
</evidence>
<dbReference type="PANTHER" id="PTHR30055">
    <property type="entry name" value="HTH-TYPE TRANSCRIPTIONAL REGULATOR RUTR"/>
    <property type="match status" value="1"/>
</dbReference>
<name>A0A4R5AE87_9ACTN</name>
<dbReference type="GO" id="GO:0000976">
    <property type="term" value="F:transcription cis-regulatory region binding"/>
    <property type="evidence" value="ECO:0007669"/>
    <property type="project" value="TreeGrafter"/>
</dbReference>
<dbReference type="InterPro" id="IPR001647">
    <property type="entry name" value="HTH_TetR"/>
</dbReference>
<dbReference type="SUPFAM" id="SSF46689">
    <property type="entry name" value="Homeodomain-like"/>
    <property type="match status" value="1"/>
</dbReference>
<evidence type="ECO:0000256" key="3">
    <source>
        <dbReference type="ARBA" id="ARBA00023163"/>
    </source>
</evidence>
<dbReference type="Proteomes" id="UP000294513">
    <property type="component" value="Unassembled WGS sequence"/>
</dbReference>
<feature type="DNA-binding region" description="H-T-H motif" evidence="4">
    <location>
        <begin position="63"/>
        <end position="82"/>
    </location>
</feature>
<dbReference type="Gene3D" id="1.10.357.10">
    <property type="entry name" value="Tetracycline Repressor, domain 2"/>
    <property type="match status" value="1"/>
</dbReference>
<dbReference type="AlphaFoldDB" id="A0A4R5AE87"/>
<dbReference type="SUPFAM" id="SSF48498">
    <property type="entry name" value="Tetracyclin repressor-like, C-terminal domain"/>
    <property type="match status" value="1"/>
</dbReference>
<dbReference type="PROSITE" id="PS50977">
    <property type="entry name" value="HTH_TETR_2"/>
    <property type="match status" value="1"/>
</dbReference>
<gene>
    <name evidence="7" type="ORF">E1298_36380</name>
</gene>
<feature type="domain" description="HTH tetR-type" evidence="6">
    <location>
        <begin position="40"/>
        <end position="100"/>
    </location>
</feature>
<dbReference type="InterPro" id="IPR050109">
    <property type="entry name" value="HTH-type_TetR-like_transc_reg"/>
</dbReference>
<dbReference type="PANTHER" id="PTHR30055:SF234">
    <property type="entry name" value="HTH-TYPE TRANSCRIPTIONAL REGULATOR BETI"/>
    <property type="match status" value="1"/>
</dbReference>
<dbReference type="RefSeq" id="WP_131901528.1">
    <property type="nucleotide sequence ID" value="NZ_SMKU01000299.1"/>
</dbReference>
<proteinExistence type="predicted"/>
<evidence type="ECO:0000256" key="4">
    <source>
        <dbReference type="PROSITE-ProRule" id="PRU00335"/>
    </source>
</evidence>
<evidence type="ECO:0000313" key="7">
    <source>
        <dbReference type="EMBL" id="TDD70838.1"/>
    </source>
</evidence>
<evidence type="ECO:0000256" key="5">
    <source>
        <dbReference type="SAM" id="MobiDB-lite"/>
    </source>
</evidence>
<feature type="region of interest" description="Disordered" evidence="5">
    <location>
        <begin position="1"/>
        <end position="40"/>
    </location>
</feature>
<dbReference type="InterPro" id="IPR036271">
    <property type="entry name" value="Tet_transcr_reg_TetR-rel_C_sf"/>
</dbReference>
<sequence>MPSSVNPRRPRPTADPGRGSPSPPGSRRGYESPLRQRQAQQTRAAILDAAEQQFSAHGYVRTRLKDVAEQAGVSLATVKLAFGTKIDLLLGLWHRTLAGGTDDQAPVADRPWMRAALQADDPAAKLRQVAANSAMIKQRTAALARIITAAAAADDTAAELQAQMSREFYANQHSIIEDLHRRGQLHPELTVTQATDILFTLNNMQTYLLLVHERRWTPDHYQQWLTTTLQRELLLPDHENHSTRAT</sequence>
<dbReference type="PRINTS" id="PR00455">
    <property type="entry name" value="HTHTETR"/>
</dbReference>
<evidence type="ECO:0000256" key="2">
    <source>
        <dbReference type="ARBA" id="ARBA00023125"/>
    </source>
</evidence>
<dbReference type="InterPro" id="IPR009057">
    <property type="entry name" value="Homeodomain-like_sf"/>
</dbReference>
<reference evidence="7 8" key="1">
    <citation type="submission" date="2019-03" db="EMBL/GenBank/DDBJ databases">
        <title>Draft genome sequences of novel Actinobacteria.</title>
        <authorList>
            <person name="Sahin N."/>
            <person name="Ay H."/>
            <person name="Saygin H."/>
        </authorList>
    </citation>
    <scope>NUCLEOTIDE SEQUENCE [LARGE SCALE GENOMIC DNA]</scope>
    <source>
        <strain evidence="7 8">H3C3</strain>
    </source>
</reference>
<comment type="caution">
    <text evidence="7">The sequence shown here is derived from an EMBL/GenBank/DDBJ whole genome shotgun (WGS) entry which is preliminary data.</text>
</comment>
<accession>A0A4R5AE87</accession>
<keyword evidence="8" id="KW-1185">Reference proteome</keyword>
<evidence type="ECO:0000256" key="1">
    <source>
        <dbReference type="ARBA" id="ARBA00023015"/>
    </source>
</evidence>
<keyword evidence="1" id="KW-0805">Transcription regulation</keyword>
<keyword evidence="2 4" id="KW-0238">DNA-binding</keyword>
<dbReference type="EMBL" id="SMKU01000299">
    <property type="protein sequence ID" value="TDD70838.1"/>
    <property type="molecule type" value="Genomic_DNA"/>
</dbReference>
<dbReference type="GO" id="GO:0003700">
    <property type="term" value="F:DNA-binding transcription factor activity"/>
    <property type="evidence" value="ECO:0007669"/>
    <property type="project" value="TreeGrafter"/>
</dbReference>
<protein>
    <submittedName>
        <fullName evidence="7">TetR family transcriptional regulator</fullName>
    </submittedName>
</protein>